<keyword evidence="2" id="KW-1185">Reference proteome</keyword>
<dbReference type="EMBL" id="CM023491">
    <property type="protein sequence ID" value="KAH6940599.1"/>
    <property type="molecule type" value="Genomic_DNA"/>
</dbReference>
<name>A0ACB7T6T2_HYAAI</name>
<protein>
    <submittedName>
        <fullName evidence="1">Uncharacterized protein</fullName>
    </submittedName>
</protein>
<reference evidence="1" key="1">
    <citation type="submission" date="2020-05" db="EMBL/GenBank/DDBJ databases">
        <title>Large-scale comparative analyses of tick genomes elucidate their genetic diversity and vector capacities.</title>
        <authorList>
            <person name="Jia N."/>
            <person name="Wang J."/>
            <person name="Shi W."/>
            <person name="Du L."/>
            <person name="Sun Y."/>
            <person name="Zhan W."/>
            <person name="Jiang J."/>
            <person name="Wang Q."/>
            <person name="Zhang B."/>
            <person name="Ji P."/>
            <person name="Sakyi L.B."/>
            <person name="Cui X."/>
            <person name="Yuan T."/>
            <person name="Jiang B."/>
            <person name="Yang W."/>
            <person name="Lam T.T.-Y."/>
            <person name="Chang Q."/>
            <person name="Ding S."/>
            <person name="Wang X."/>
            <person name="Zhu J."/>
            <person name="Ruan X."/>
            <person name="Zhao L."/>
            <person name="Wei J."/>
            <person name="Que T."/>
            <person name="Du C."/>
            <person name="Cheng J."/>
            <person name="Dai P."/>
            <person name="Han X."/>
            <person name="Huang E."/>
            <person name="Gao Y."/>
            <person name="Liu J."/>
            <person name="Shao H."/>
            <person name="Ye R."/>
            <person name="Li L."/>
            <person name="Wei W."/>
            <person name="Wang X."/>
            <person name="Wang C."/>
            <person name="Yang T."/>
            <person name="Huo Q."/>
            <person name="Li W."/>
            <person name="Guo W."/>
            <person name="Chen H."/>
            <person name="Zhou L."/>
            <person name="Ni X."/>
            <person name="Tian J."/>
            <person name="Zhou Y."/>
            <person name="Sheng Y."/>
            <person name="Liu T."/>
            <person name="Pan Y."/>
            <person name="Xia L."/>
            <person name="Li J."/>
            <person name="Zhao F."/>
            <person name="Cao W."/>
        </authorList>
    </citation>
    <scope>NUCLEOTIDE SEQUENCE</scope>
    <source>
        <strain evidence="1">Hyas-2018</strain>
    </source>
</reference>
<gene>
    <name evidence="1" type="ORF">HPB50_002999</name>
</gene>
<sequence>MDRLKTKRSARQTQNTKTLQEARTLLADRIDASWARPPSSQATTRSKRGRTRKKRTTSRNKPVSTPPSLPPREEPYFSVFSGPTADASPRRSSPAPPNTDGQEPTDQVAYLLERFDTLYRPY</sequence>
<organism evidence="1 2">
    <name type="scientific">Hyalomma asiaticum</name>
    <name type="common">Tick</name>
    <dbReference type="NCBI Taxonomy" id="266040"/>
    <lineage>
        <taxon>Eukaryota</taxon>
        <taxon>Metazoa</taxon>
        <taxon>Ecdysozoa</taxon>
        <taxon>Arthropoda</taxon>
        <taxon>Chelicerata</taxon>
        <taxon>Arachnida</taxon>
        <taxon>Acari</taxon>
        <taxon>Parasitiformes</taxon>
        <taxon>Ixodida</taxon>
        <taxon>Ixodoidea</taxon>
        <taxon>Ixodidae</taxon>
        <taxon>Hyalomminae</taxon>
        <taxon>Hyalomma</taxon>
    </lineage>
</organism>
<proteinExistence type="predicted"/>
<evidence type="ECO:0000313" key="2">
    <source>
        <dbReference type="Proteomes" id="UP000821845"/>
    </source>
</evidence>
<accession>A0ACB7T6T2</accession>
<dbReference type="Proteomes" id="UP000821845">
    <property type="component" value="Chromosome 11"/>
</dbReference>
<evidence type="ECO:0000313" key="1">
    <source>
        <dbReference type="EMBL" id="KAH6940599.1"/>
    </source>
</evidence>
<comment type="caution">
    <text evidence="1">The sequence shown here is derived from an EMBL/GenBank/DDBJ whole genome shotgun (WGS) entry which is preliminary data.</text>
</comment>